<feature type="compositionally biased region" description="Basic and acidic residues" evidence="2">
    <location>
        <begin position="52"/>
        <end position="64"/>
    </location>
</feature>
<feature type="compositionally biased region" description="Basic and acidic residues" evidence="2">
    <location>
        <begin position="11"/>
        <end position="21"/>
    </location>
</feature>
<keyword evidence="4" id="KW-1185">Reference proteome</keyword>
<feature type="compositionally biased region" description="Polar residues" evidence="2">
    <location>
        <begin position="1"/>
        <end position="10"/>
    </location>
</feature>
<organism evidence="3 4">
    <name type="scientific">Amphibalanus amphitrite</name>
    <name type="common">Striped barnacle</name>
    <name type="synonym">Balanus amphitrite</name>
    <dbReference type="NCBI Taxonomy" id="1232801"/>
    <lineage>
        <taxon>Eukaryota</taxon>
        <taxon>Metazoa</taxon>
        <taxon>Ecdysozoa</taxon>
        <taxon>Arthropoda</taxon>
        <taxon>Crustacea</taxon>
        <taxon>Multicrustacea</taxon>
        <taxon>Cirripedia</taxon>
        <taxon>Thoracica</taxon>
        <taxon>Thoracicalcarea</taxon>
        <taxon>Balanomorpha</taxon>
        <taxon>Balanoidea</taxon>
        <taxon>Balanidae</taxon>
        <taxon>Amphibalaninae</taxon>
        <taxon>Amphibalanus</taxon>
    </lineage>
</organism>
<dbReference type="Proteomes" id="UP000440578">
    <property type="component" value="Unassembled WGS sequence"/>
</dbReference>
<feature type="coiled-coil region" evidence="1">
    <location>
        <begin position="122"/>
        <end position="177"/>
    </location>
</feature>
<sequence>MSENSDSVSAESRRNDSRAAGEDEDITVIDRQTGTATERQSVSDLVRNFGDSFHDVHKRDRSESGDSVPAGKRGARERGGGEPGRSPSVPSTRSLKESLDAAVDGLESRLMVSLSRELHDFRELLMAEIVKLNERVKDLEQHVEARDSVIDQLTDDLRRSRDEVSALQSRAEEAEINSRLPCLILSGGAMAPRHAPRLEPPLGAPP</sequence>
<dbReference type="OrthoDB" id="10071887at2759"/>
<accession>A0A6A4VRZ9</accession>
<evidence type="ECO:0000313" key="4">
    <source>
        <dbReference type="Proteomes" id="UP000440578"/>
    </source>
</evidence>
<keyword evidence="1" id="KW-0175">Coiled coil</keyword>
<evidence type="ECO:0000313" key="3">
    <source>
        <dbReference type="EMBL" id="KAF0294364.1"/>
    </source>
</evidence>
<feature type="region of interest" description="Disordered" evidence="2">
    <location>
        <begin position="1"/>
        <end position="96"/>
    </location>
</feature>
<dbReference type="EMBL" id="VIIS01001691">
    <property type="protein sequence ID" value="KAF0294364.1"/>
    <property type="molecule type" value="Genomic_DNA"/>
</dbReference>
<evidence type="ECO:0000256" key="1">
    <source>
        <dbReference type="SAM" id="Coils"/>
    </source>
</evidence>
<reference evidence="3 4" key="1">
    <citation type="submission" date="2019-07" db="EMBL/GenBank/DDBJ databases">
        <title>Draft genome assembly of a fouling barnacle, Amphibalanus amphitrite (Darwin, 1854): The first reference genome for Thecostraca.</title>
        <authorList>
            <person name="Kim W."/>
        </authorList>
    </citation>
    <scope>NUCLEOTIDE SEQUENCE [LARGE SCALE GENOMIC DNA]</scope>
    <source>
        <strain evidence="3">SNU_AA5</strain>
        <tissue evidence="3">Soma without cirri and trophi</tissue>
    </source>
</reference>
<dbReference type="AlphaFoldDB" id="A0A6A4VRZ9"/>
<proteinExistence type="predicted"/>
<name>A0A6A4VRZ9_AMPAM</name>
<evidence type="ECO:0000256" key="2">
    <source>
        <dbReference type="SAM" id="MobiDB-lite"/>
    </source>
</evidence>
<comment type="caution">
    <text evidence="3">The sequence shown here is derived from an EMBL/GenBank/DDBJ whole genome shotgun (WGS) entry which is preliminary data.</text>
</comment>
<feature type="compositionally biased region" description="Polar residues" evidence="2">
    <location>
        <begin position="30"/>
        <end position="43"/>
    </location>
</feature>
<gene>
    <name evidence="3" type="ORF">FJT64_007922</name>
</gene>
<protein>
    <submittedName>
        <fullName evidence="3">Uncharacterized protein</fullName>
    </submittedName>
</protein>